<reference evidence="1" key="1">
    <citation type="journal article" date="2016" name="Insect Biochem. Mol. Biol.">
        <title>Multifaceted biological insights from a draft genome sequence of the tobacco hornworm moth, Manduca sexta.</title>
        <authorList>
            <person name="Kanost M.R."/>
            <person name="Arrese E.L."/>
            <person name="Cao X."/>
            <person name="Chen Y.R."/>
            <person name="Chellapilla S."/>
            <person name="Goldsmith M.R."/>
            <person name="Grosse-Wilde E."/>
            <person name="Heckel D.G."/>
            <person name="Herndon N."/>
            <person name="Jiang H."/>
            <person name="Papanicolaou A."/>
            <person name="Qu J."/>
            <person name="Soulages J.L."/>
            <person name="Vogel H."/>
            <person name="Walters J."/>
            <person name="Waterhouse R.M."/>
            <person name="Ahn S.J."/>
            <person name="Almeida F.C."/>
            <person name="An C."/>
            <person name="Aqrawi P."/>
            <person name="Bretschneider A."/>
            <person name="Bryant W.B."/>
            <person name="Bucks S."/>
            <person name="Chao H."/>
            <person name="Chevignon G."/>
            <person name="Christen J.M."/>
            <person name="Clarke D.F."/>
            <person name="Dittmer N.T."/>
            <person name="Ferguson L.C.F."/>
            <person name="Garavelou S."/>
            <person name="Gordon K.H.J."/>
            <person name="Gunaratna R.T."/>
            <person name="Han Y."/>
            <person name="Hauser F."/>
            <person name="He Y."/>
            <person name="Heidel-Fischer H."/>
            <person name="Hirsh A."/>
            <person name="Hu Y."/>
            <person name="Jiang H."/>
            <person name="Kalra D."/>
            <person name="Klinner C."/>
            <person name="Konig C."/>
            <person name="Kovar C."/>
            <person name="Kroll A.R."/>
            <person name="Kuwar S.S."/>
            <person name="Lee S.L."/>
            <person name="Lehman R."/>
            <person name="Li K."/>
            <person name="Li Z."/>
            <person name="Liang H."/>
            <person name="Lovelace S."/>
            <person name="Lu Z."/>
            <person name="Mansfield J.H."/>
            <person name="McCulloch K.J."/>
            <person name="Mathew T."/>
            <person name="Morton B."/>
            <person name="Muzny D.M."/>
            <person name="Neunemann D."/>
            <person name="Ongeri F."/>
            <person name="Pauchet Y."/>
            <person name="Pu L.L."/>
            <person name="Pyrousis I."/>
            <person name="Rao X.J."/>
            <person name="Redding A."/>
            <person name="Roesel C."/>
            <person name="Sanchez-Gracia A."/>
            <person name="Schaack S."/>
            <person name="Shukla A."/>
            <person name="Tetreau G."/>
            <person name="Wang Y."/>
            <person name="Xiong G.H."/>
            <person name="Traut W."/>
            <person name="Walsh T.K."/>
            <person name="Worley K.C."/>
            <person name="Wu D."/>
            <person name="Wu W."/>
            <person name="Wu Y.Q."/>
            <person name="Zhang X."/>
            <person name="Zou Z."/>
            <person name="Zucker H."/>
            <person name="Briscoe A.D."/>
            <person name="Burmester T."/>
            <person name="Clem R.J."/>
            <person name="Feyereisen R."/>
            <person name="Grimmelikhuijzen C.J.P."/>
            <person name="Hamodrakas S.J."/>
            <person name="Hansson B.S."/>
            <person name="Huguet E."/>
            <person name="Jermiin L.S."/>
            <person name="Lan Q."/>
            <person name="Lehman H.K."/>
            <person name="Lorenzen M."/>
            <person name="Merzendorfer H."/>
            <person name="Michalopoulos I."/>
            <person name="Morton D.B."/>
            <person name="Muthukrishnan S."/>
            <person name="Oakeshott J.G."/>
            <person name="Palmer W."/>
            <person name="Park Y."/>
            <person name="Passarelli A.L."/>
            <person name="Rozas J."/>
            <person name="Schwartz L.M."/>
            <person name="Smith W."/>
            <person name="Southgate A."/>
            <person name="Vilcinskas A."/>
            <person name="Vogt R."/>
            <person name="Wang P."/>
            <person name="Werren J."/>
            <person name="Yu X.Q."/>
            <person name="Zhou J.J."/>
            <person name="Brown S.J."/>
            <person name="Scherer S.E."/>
            <person name="Richards S."/>
            <person name="Blissard G.W."/>
        </authorList>
    </citation>
    <scope>NUCLEOTIDE SEQUENCE</scope>
</reference>
<dbReference type="EMBL" id="JH668438">
    <property type="protein sequence ID" value="KAG6453199.1"/>
    <property type="molecule type" value="Genomic_DNA"/>
</dbReference>
<evidence type="ECO:0000313" key="1">
    <source>
        <dbReference type="EMBL" id="KAG6453199.1"/>
    </source>
</evidence>
<dbReference type="AlphaFoldDB" id="A0A922CP80"/>
<protein>
    <submittedName>
        <fullName evidence="1">Uncharacterized protein</fullName>
    </submittedName>
</protein>
<dbReference type="Proteomes" id="UP000791440">
    <property type="component" value="Unassembled WGS sequence"/>
</dbReference>
<organism evidence="1 2">
    <name type="scientific">Manduca sexta</name>
    <name type="common">Tobacco hawkmoth</name>
    <name type="synonym">Tobacco hornworm</name>
    <dbReference type="NCBI Taxonomy" id="7130"/>
    <lineage>
        <taxon>Eukaryota</taxon>
        <taxon>Metazoa</taxon>
        <taxon>Ecdysozoa</taxon>
        <taxon>Arthropoda</taxon>
        <taxon>Hexapoda</taxon>
        <taxon>Insecta</taxon>
        <taxon>Pterygota</taxon>
        <taxon>Neoptera</taxon>
        <taxon>Endopterygota</taxon>
        <taxon>Lepidoptera</taxon>
        <taxon>Glossata</taxon>
        <taxon>Ditrysia</taxon>
        <taxon>Bombycoidea</taxon>
        <taxon>Sphingidae</taxon>
        <taxon>Sphinginae</taxon>
        <taxon>Sphingini</taxon>
        <taxon>Manduca</taxon>
    </lineage>
</organism>
<sequence length="59" mass="6712">NLASINCPTLMKASSEKTYDTSALERYTDVLNQWSELIGFNITAMPELAYSVFDIYRSQ</sequence>
<feature type="non-terminal residue" evidence="1">
    <location>
        <position position="1"/>
    </location>
</feature>
<reference evidence="1" key="2">
    <citation type="submission" date="2020-12" db="EMBL/GenBank/DDBJ databases">
        <authorList>
            <person name="Kanost M."/>
        </authorList>
    </citation>
    <scope>NUCLEOTIDE SEQUENCE</scope>
</reference>
<comment type="caution">
    <text evidence="1">The sequence shown here is derived from an EMBL/GenBank/DDBJ whole genome shotgun (WGS) entry which is preliminary data.</text>
</comment>
<keyword evidence="2" id="KW-1185">Reference proteome</keyword>
<accession>A0A922CP80</accession>
<name>A0A922CP80_MANSE</name>
<feature type="non-terminal residue" evidence="1">
    <location>
        <position position="59"/>
    </location>
</feature>
<evidence type="ECO:0000313" key="2">
    <source>
        <dbReference type="Proteomes" id="UP000791440"/>
    </source>
</evidence>
<proteinExistence type="predicted"/>
<gene>
    <name evidence="1" type="ORF">O3G_MSEX008018</name>
</gene>